<dbReference type="KEGG" id="hbq:QI031_30420"/>
<dbReference type="InterPro" id="IPR015947">
    <property type="entry name" value="PUA-like_sf"/>
</dbReference>
<dbReference type="AlphaFoldDB" id="A0AAJ6NYV7"/>
<evidence type="ECO:0000313" key="3">
    <source>
        <dbReference type="Proteomes" id="UP001223520"/>
    </source>
</evidence>
<keyword evidence="2" id="KW-0614">Plasmid</keyword>
<evidence type="ECO:0000259" key="1">
    <source>
        <dbReference type="Pfam" id="PF04266"/>
    </source>
</evidence>
<proteinExistence type="predicted"/>
<reference evidence="2 3" key="1">
    <citation type="journal article" date="2023" name="Limnol Oceanogr Lett">
        <title>Environmental adaptations by the intertidal Antarctic cyanobacterium Halotia branconii CENA392 as revealed using long-read genome sequencing.</title>
        <authorList>
            <person name="Dextro R.B."/>
            <person name="Delbaje E."/>
            <person name="Freitas P.N.N."/>
            <person name="Geraldes V."/>
            <person name="Pinto E."/>
            <person name="Long P.F."/>
            <person name="Fiore M.F."/>
        </authorList>
    </citation>
    <scope>NUCLEOTIDE SEQUENCE [LARGE SCALE GENOMIC DNA]</scope>
    <source>
        <strain evidence="2 3">CENA392</strain>
        <plasmid evidence="2 3">unnamed1</plasmid>
    </source>
</reference>
<dbReference type="Proteomes" id="UP001223520">
    <property type="component" value="Plasmid unnamed1"/>
</dbReference>
<dbReference type="RefSeq" id="WP_281486316.1">
    <property type="nucleotide sequence ID" value="NZ_CP124544.1"/>
</dbReference>
<organism evidence="2 3">
    <name type="scientific">Halotia branconii CENA392</name>
    <dbReference type="NCBI Taxonomy" id="1539056"/>
    <lineage>
        <taxon>Bacteria</taxon>
        <taxon>Bacillati</taxon>
        <taxon>Cyanobacteriota</taxon>
        <taxon>Cyanophyceae</taxon>
        <taxon>Nostocales</taxon>
        <taxon>Nodulariaceae</taxon>
        <taxon>Halotia</taxon>
    </lineage>
</organism>
<dbReference type="CDD" id="cd06554">
    <property type="entry name" value="ASCH_ASC-1_like"/>
    <property type="match status" value="1"/>
</dbReference>
<accession>A0AAJ6NYV7</accession>
<protein>
    <submittedName>
        <fullName evidence="2">ASCH domain-containing protein</fullName>
    </submittedName>
</protein>
<geneLocation type="plasmid" evidence="2 3">
    <name>unnamed1</name>
</geneLocation>
<sequence length="165" mass="18751">MTNTTIKAISLHQPWASLIPMGLKKYETRSWATSYRGPLLICAAKKTSIQQQQIYASIFYTYQIQLAETDNWLEWDDLSFGCAVALADLTDCIRMTSAFISAQPETEIDCGDWTVDRFAWKLENIRRIMPPIQVTGRQGLFDTEIELPEEKLEAMPAATPKENAL</sequence>
<name>A0AAJ6NYV7_9CYAN</name>
<feature type="domain" description="ASCH" evidence="1">
    <location>
        <begin position="9"/>
        <end position="108"/>
    </location>
</feature>
<dbReference type="InterPro" id="IPR007374">
    <property type="entry name" value="ASCH_domain"/>
</dbReference>
<evidence type="ECO:0000313" key="2">
    <source>
        <dbReference type="EMBL" id="WGV29120.1"/>
    </source>
</evidence>
<dbReference type="Gene3D" id="2.30.130.30">
    <property type="entry name" value="Hypothetical protein"/>
    <property type="match status" value="1"/>
</dbReference>
<dbReference type="SUPFAM" id="SSF88697">
    <property type="entry name" value="PUA domain-like"/>
    <property type="match status" value="1"/>
</dbReference>
<dbReference type="Pfam" id="PF04266">
    <property type="entry name" value="ASCH"/>
    <property type="match status" value="1"/>
</dbReference>
<dbReference type="EMBL" id="CP124544">
    <property type="protein sequence ID" value="WGV29120.1"/>
    <property type="molecule type" value="Genomic_DNA"/>
</dbReference>
<gene>
    <name evidence="2" type="ORF">QI031_30420</name>
</gene>
<keyword evidence="3" id="KW-1185">Reference proteome</keyword>